<name>C0CR41_BLAHS</name>
<dbReference type="Gene3D" id="3.40.1440.10">
    <property type="entry name" value="GIY-YIG endonuclease"/>
    <property type="match status" value="1"/>
</dbReference>
<sequence length="195" mass="22723">MSQARKNIARVKSIQRQNIQRLKKLNPDIDSKSGIYFLTRNEPQIYIGQARHLDERLASHLSGYEQHIDRSLKAHGLYSEDNPYGYKVNFLHYPKSKLDEMEQYYIQLYAEKGWALKNKTAGSQGVGKVKIADFKPAKGYMDGLKQGRKNLAKELSHIIDKHLTVQLREDKQNNKVSQKALEKFNRLLDERSYEE</sequence>
<accession>C0CR41</accession>
<dbReference type="PROSITE" id="PS50164">
    <property type="entry name" value="GIY_YIG"/>
    <property type="match status" value="1"/>
</dbReference>
<dbReference type="HOGENOM" id="CLU_1376588_0_0_9"/>
<dbReference type="AlphaFoldDB" id="C0CR41"/>
<reference evidence="2 3" key="1">
    <citation type="submission" date="2009-01" db="EMBL/GenBank/DDBJ databases">
        <authorList>
            <person name="Fulton L."/>
            <person name="Clifton S."/>
            <person name="Fulton B."/>
            <person name="Xu J."/>
            <person name="Minx P."/>
            <person name="Pepin K.H."/>
            <person name="Johnson M."/>
            <person name="Bhonagiri V."/>
            <person name="Nash W.E."/>
            <person name="Mardis E.R."/>
            <person name="Wilson R.K."/>
        </authorList>
    </citation>
    <scope>NUCLEOTIDE SEQUENCE [LARGE SCALE GENOMIC DNA]</scope>
    <source>
        <strain evidence="3">DSM 10507 / JCM 14656 / S5a33</strain>
    </source>
</reference>
<protein>
    <recommendedName>
        <fullName evidence="1">GIY-YIG domain-containing protein</fullName>
    </recommendedName>
</protein>
<dbReference type="SUPFAM" id="SSF82771">
    <property type="entry name" value="GIY-YIG endonuclease"/>
    <property type="match status" value="1"/>
</dbReference>
<dbReference type="InterPro" id="IPR000305">
    <property type="entry name" value="GIY-YIG_endonuc"/>
</dbReference>
<comment type="caution">
    <text evidence="2">The sequence shown here is derived from an EMBL/GenBank/DDBJ whole genome shotgun (WGS) entry which is preliminary data.</text>
</comment>
<dbReference type="SMART" id="SM00465">
    <property type="entry name" value="GIYc"/>
    <property type="match status" value="1"/>
</dbReference>
<dbReference type="InterPro" id="IPR035901">
    <property type="entry name" value="GIY-YIG_endonuc_sf"/>
</dbReference>
<dbReference type="Pfam" id="PF01541">
    <property type="entry name" value="GIY-YIG"/>
    <property type="match status" value="1"/>
</dbReference>
<dbReference type="RefSeq" id="WP_005951516.1">
    <property type="nucleotide sequence ID" value="NZ_CP136423.1"/>
</dbReference>
<proteinExistence type="predicted"/>
<feature type="domain" description="GIY-YIG" evidence="1">
    <location>
        <begin position="31"/>
        <end position="115"/>
    </location>
</feature>
<organism evidence="2 3">
    <name type="scientific">Blautia hydrogenotrophica (strain DSM 10507 / JCM 14656 / S5a33)</name>
    <name type="common">Ruminococcus hydrogenotrophicus</name>
    <dbReference type="NCBI Taxonomy" id="476272"/>
    <lineage>
        <taxon>Bacteria</taxon>
        <taxon>Bacillati</taxon>
        <taxon>Bacillota</taxon>
        <taxon>Clostridia</taxon>
        <taxon>Lachnospirales</taxon>
        <taxon>Lachnospiraceae</taxon>
        <taxon>Blautia</taxon>
    </lineage>
</organism>
<dbReference type="Proteomes" id="UP000003100">
    <property type="component" value="Unassembled WGS sequence"/>
</dbReference>
<evidence type="ECO:0000313" key="2">
    <source>
        <dbReference type="EMBL" id="EEG47804.1"/>
    </source>
</evidence>
<evidence type="ECO:0000313" key="3">
    <source>
        <dbReference type="Proteomes" id="UP000003100"/>
    </source>
</evidence>
<dbReference type="PATRIC" id="fig|476272.21.peg.631"/>
<dbReference type="EMBL" id="ACBZ01000177">
    <property type="protein sequence ID" value="EEG47804.1"/>
    <property type="molecule type" value="Genomic_DNA"/>
</dbReference>
<dbReference type="GeneID" id="86822225"/>
<evidence type="ECO:0000259" key="1">
    <source>
        <dbReference type="PROSITE" id="PS50164"/>
    </source>
</evidence>
<reference evidence="2 3" key="2">
    <citation type="submission" date="2009-02" db="EMBL/GenBank/DDBJ databases">
        <title>Draft genome sequence of Blautia hydrogenotrophica DSM 10507 (Ruminococcus hydrogenotrophicus DSM 10507).</title>
        <authorList>
            <person name="Sudarsanam P."/>
            <person name="Ley R."/>
            <person name="Guruge J."/>
            <person name="Turnbaugh P.J."/>
            <person name="Mahowald M."/>
            <person name="Liep D."/>
            <person name="Gordon J."/>
        </authorList>
    </citation>
    <scope>NUCLEOTIDE SEQUENCE [LARGE SCALE GENOMIC DNA]</scope>
    <source>
        <strain evidence="3">DSM 10507 / JCM 14656 / S5a33</strain>
    </source>
</reference>
<keyword evidence="3" id="KW-1185">Reference proteome</keyword>
<gene>
    <name evidence="2" type="ORF">RUMHYD_03354</name>
</gene>